<organism evidence="2 3">
    <name type="scientific">Pterulicium gracile</name>
    <dbReference type="NCBI Taxonomy" id="1884261"/>
    <lineage>
        <taxon>Eukaryota</taxon>
        <taxon>Fungi</taxon>
        <taxon>Dikarya</taxon>
        <taxon>Basidiomycota</taxon>
        <taxon>Agaricomycotina</taxon>
        <taxon>Agaricomycetes</taxon>
        <taxon>Agaricomycetidae</taxon>
        <taxon>Agaricales</taxon>
        <taxon>Pleurotineae</taxon>
        <taxon>Pterulaceae</taxon>
        <taxon>Pterulicium</taxon>
    </lineage>
</organism>
<evidence type="ECO:0000313" key="2">
    <source>
        <dbReference type="EMBL" id="TFK95620.1"/>
    </source>
</evidence>
<evidence type="ECO:0000256" key="1">
    <source>
        <dbReference type="SAM" id="MobiDB-lite"/>
    </source>
</evidence>
<protein>
    <submittedName>
        <fullName evidence="2">Uncharacterized protein</fullName>
    </submittedName>
</protein>
<dbReference type="EMBL" id="ML178879">
    <property type="protein sequence ID" value="TFK95620.1"/>
    <property type="molecule type" value="Genomic_DNA"/>
</dbReference>
<dbReference type="Proteomes" id="UP000305067">
    <property type="component" value="Unassembled WGS sequence"/>
</dbReference>
<proteinExistence type="predicted"/>
<feature type="region of interest" description="Disordered" evidence="1">
    <location>
        <begin position="220"/>
        <end position="258"/>
    </location>
</feature>
<feature type="compositionally biased region" description="Basic and acidic residues" evidence="1">
    <location>
        <begin position="220"/>
        <end position="229"/>
    </location>
</feature>
<evidence type="ECO:0000313" key="3">
    <source>
        <dbReference type="Proteomes" id="UP000305067"/>
    </source>
</evidence>
<keyword evidence="3" id="KW-1185">Reference proteome</keyword>
<reference evidence="2 3" key="1">
    <citation type="journal article" date="2019" name="Nat. Ecol. Evol.">
        <title>Megaphylogeny resolves global patterns of mushroom evolution.</title>
        <authorList>
            <person name="Varga T."/>
            <person name="Krizsan K."/>
            <person name="Foldi C."/>
            <person name="Dima B."/>
            <person name="Sanchez-Garcia M."/>
            <person name="Sanchez-Ramirez S."/>
            <person name="Szollosi G.J."/>
            <person name="Szarkandi J.G."/>
            <person name="Papp V."/>
            <person name="Albert L."/>
            <person name="Andreopoulos W."/>
            <person name="Angelini C."/>
            <person name="Antonin V."/>
            <person name="Barry K.W."/>
            <person name="Bougher N.L."/>
            <person name="Buchanan P."/>
            <person name="Buyck B."/>
            <person name="Bense V."/>
            <person name="Catcheside P."/>
            <person name="Chovatia M."/>
            <person name="Cooper J."/>
            <person name="Damon W."/>
            <person name="Desjardin D."/>
            <person name="Finy P."/>
            <person name="Geml J."/>
            <person name="Haridas S."/>
            <person name="Hughes K."/>
            <person name="Justo A."/>
            <person name="Karasinski D."/>
            <person name="Kautmanova I."/>
            <person name="Kiss B."/>
            <person name="Kocsube S."/>
            <person name="Kotiranta H."/>
            <person name="LaButti K.M."/>
            <person name="Lechner B.E."/>
            <person name="Liimatainen K."/>
            <person name="Lipzen A."/>
            <person name="Lukacs Z."/>
            <person name="Mihaltcheva S."/>
            <person name="Morgado L.N."/>
            <person name="Niskanen T."/>
            <person name="Noordeloos M.E."/>
            <person name="Ohm R.A."/>
            <person name="Ortiz-Santana B."/>
            <person name="Ovrebo C."/>
            <person name="Racz N."/>
            <person name="Riley R."/>
            <person name="Savchenko A."/>
            <person name="Shiryaev A."/>
            <person name="Soop K."/>
            <person name="Spirin V."/>
            <person name="Szebenyi C."/>
            <person name="Tomsovsky M."/>
            <person name="Tulloss R.E."/>
            <person name="Uehling J."/>
            <person name="Grigoriev I.V."/>
            <person name="Vagvolgyi C."/>
            <person name="Papp T."/>
            <person name="Martin F.M."/>
            <person name="Miettinen O."/>
            <person name="Hibbett D.S."/>
            <person name="Nagy L.G."/>
        </authorList>
    </citation>
    <scope>NUCLEOTIDE SEQUENCE [LARGE SCALE GENOMIC DNA]</scope>
    <source>
        <strain evidence="2 3">CBS 309.79</strain>
    </source>
</reference>
<dbReference type="AlphaFoldDB" id="A0A5C3Q5G5"/>
<sequence>MNRLRIAWGNLLPSVNQPEELMAFDNVVDAAEHPKFLLKWIGLHIAQGDVRALGGVPGIFIDGDQPDTELIHIHGRVALNLLSTRQLAGRSSVFAQFLATNNYATLSNICDPDVEESCIGDFITRSTLISSGRKADSSNCSRVISTFALAEEGGSGIKSGRLLWAEASVGANLGANAVVNMEMFYQRLGEHHFRRLPGSGLVHPSWEMFVAEVDELFDDVGRPLKDRPPPRPAKRKKSEPATVETAPTVPAVDGDTGVKHCRRARPTADPKPKKITHKMLDLSDADLMVYKCRLIPAFLILLGCQSTPSVAHAIQATTQFANGEENNSLNIIRNVFGMLASKVYDWRHQFTVHAQSVVHEHFNQMVTVRGPESDSEEQVVRKFPKRSPVRSEAEWLGMDDTFIYFKSQVRGTGRRVPLKFVVSIEEFPELPPIGAVGLAAAAAKRELSFWETGVYSNPSKLPQKEKDAVFFSSGTYSSVTDAHIQVLQQMRRQDTTTHNTLWEDLLSRARQFFAENSSKTKAPLDYPVDPEPLDVAIILPGSDNEGD</sequence>
<gene>
    <name evidence="2" type="ORF">BDV98DRAFT_641118</name>
</gene>
<accession>A0A5C3Q5G5</accession>
<name>A0A5C3Q5G5_9AGAR</name>